<organism evidence="5 6">
    <name type="scientific">Aspergillus oryzae (strain ATCC 42149 / RIB 40)</name>
    <name type="common">Yellow koji mold</name>
    <dbReference type="NCBI Taxonomy" id="510516"/>
    <lineage>
        <taxon>Eukaryota</taxon>
        <taxon>Fungi</taxon>
        <taxon>Dikarya</taxon>
        <taxon>Ascomycota</taxon>
        <taxon>Pezizomycotina</taxon>
        <taxon>Eurotiomycetes</taxon>
        <taxon>Eurotiomycetidae</taxon>
        <taxon>Eurotiales</taxon>
        <taxon>Aspergillaceae</taxon>
        <taxon>Aspergillus</taxon>
        <taxon>Aspergillus subgen. Circumdati</taxon>
    </lineage>
</organism>
<dbReference type="PANTHER" id="PTHR10414:SF37">
    <property type="entry name" value="BB IN A BOXCAR, ISOFORM C"/>
    <property type="match status" value="1"/>
</dbReference>
<dbReference type="PANTHER" id="PTHR10414">
    <property type="entry name" value="ETHANOLAMINEPHOSPHOTRANSFERASE"/>
    <property type="match status" value="1"/>
</dbReference>
<dbReference type="EMBL" id="BA000054">
    <property type="protein sequence ID" value="BAE63533.1"/>
    <property type="molecule type" value="Genomic_DNA"/>
</dbReference>
<dbReference type="OMA" id="WTISPCC"/>
<dbReference type="GO" id="GO:0016020">
    <property type="term" value="C:membrane"/>
    <property type="evidence" value="ECO:0007669"/>
    <property type="project" value="UniProtKB-SubCell"/>
</dbReference>
<feature type="transmembrane region" description="Helical" evidence="4">
    <location>
        <begin position="58"/>
        <end position="80"/>
    </location>
</feature>
<dbReference type="KEGG" id="aor:AO090020000333"/>
<comment type="similarity">
    <text evidence="2">Belongs to the CDP-alcohol phosphatidyltransferase class-I family.</text>
</comment>
<dbReference type="HOGENOM" id="CLU_115956_1_0_1"/>
<keyword evidence="3 4" id="KW-0472">Membrane</keyword>
<dbReference type="GO" id="GO:0008610">
    <property type="term" value="P:lipid biosynthetic process"/>
    <property type="evidence" value="ECO:0007669"/>
    <property type="project" value="UniProtKB-ARBA"/>
</dbReference>
<proteinExistence type="inferred from homology"/>
<dbReference type="Proteomes" id="UP000006564">
    <property type="component" value="Chromosome 6"/>
</dbReference>
<name>Q2U4I2_ASPOR</name>
<evidence type="ECO:0000313" key="5">
    <source>
        <dbReference type="EMBL" id="BAE63533.1"/>
    </source>
</evidence>
<dbReference type="RefSeq" id="XP_023092800.1">
    <property type="nucleotide sequence ID" value="XM_023238047.1"/>
</dbReference>
<dbReference type="InterPro" id="IPR014472">
    <property type="entry name" value="CHOPT"/>
</dbReference>
<protein>
    <submittedName>
        <fullName evidence="5">DNA, SC020</fullName>
    </submittedName>
</protein>
<reference evidence="5 6" key="1">
    <citation type="journal article" date="2005" name="Nature">
        <title>Genome sequencing and analysis of Aspergillus oryzae.</title>
        <authorList>
            <person name="Machida M."/>
            <person name="Asai K."/>
            <person name="Sano M."/>
            <person name="Tanaka T."/>
            <person name="Kumagai T."/>
            <person name="Terai G."/>
            <person name="Kusumoto K."/>
            <person name="Arima T."/>
            <person name="Akita O."/>
            <person name="Kashiwagi Y."/>
            <person name="Abe K."/>
            <person name="Gomi K."/>
            <person name="Horiuchi H."/>
            <person name="Kitamoto K."/>
            <person name="Kobayashi T."/>
            <person name="Takeuchi M."/>
            <person name="Denning D.W."/>
            <person name="Galagan J.E."/>
            <person name="Nierman W.C."/>
            <person name="Yu J."/>
            <person name="Archer D.B."/>
            <person name="Bennett J.W."/>
            <person name="Bhatnagar D."/>
            <person name="Cleveland T.E."/>
            <person name="Fedorova N.D."/>
            <person name="Gotoh O."/>
            <person name="Horikawa H."/>
            <person name="Hosoyama A."/>
            <person name="Ichinomiya M."/>
            <person name="Igarashi R."/>
            <person name="Iwashita K."/>
            <person name="Juvvadi P.R."/>
            <person name="Kato M."/>
            <person name="Kato Y."/>
            <person name="Kin T."/>
            <person name="Kokubun A."/>
            <person name="Maeda H."/>
            <person name="Maeyama N."/>
            <person name="Maruyama J."/>
            <person name="Nagasaki H."/>
            <person name="Nakajima T."/>
            <person name="Oda K."/>
            <person name="Okada K."/>
            <person name="Paulsen I."/>
            <person name="Sakamoto K."/>
            <person name="Sawano T."/>
            <person name="Takahashi M."/>
            <person name="Takase K."/>
            <person name="Terabayashi Y."/>
            <person name="Wortman J."/>
            <person name="Yamada O."/>
            <person name="Yamagata Y."/>
            <person name="Anazawa H."/>
            <person name="Hata Y."/>
            <person name="Koide Y."/>
            <person name="Komori T."/>
            <person name="Koyama Y."/>
            <person name="Minetoki T."/>
            <person name="Suharnan S."/>
            <person name="Tanaka A."/>
            <person name="Isono K."/>
            <person name="Kuhara S."/>
            <person name="Ogasawara N."/>
            <person name="Kikuchi H."/>
        </authorList>
    </citation>
    <scope>NUCLEOTIDE SEQUENCE [LARGE SCALE GENOMIC DNA]</scope>
    <source>
        <strain evidence="6">ATCC 42149 / RIB 40</strain>
    </source>
</reference>
<keyword evidence="6" id="KW-1185">Reference proteome</keyword>
<keyword evidence="4" id="KW-1133">Transmembrane helix</keyword>
<accession>Q2U4I2</accession>
<evidence type="ECO:0000313" key="6">
    <source>
        <dbReference type="Proteomes" id="UP000006564"/>
    </source>
</evidence>
<comment type="subcellular location">
    <subcellularLocation>
        <location evidence="1">Membrane</location>
    </subcellularLocation>
</comment>
<sequence>MVYIRQHQLPKLREYRYAGVDHSLISRYVLKPFYNNVVIKCFPMSMADASSFQPVSGLANSLLALVLTPCAVGLFLYQTFDGVDGIQARRTKQSGPLGELFDHSEANLPLYGKLRLIHVSTYRR</sequence>
<gene>
    <name evidence="5" type="ORF">AO090020000333</name>
</gene>
<evidence type="ECO:0000256" key="1">
    <source>
        <dbReference type="ARBA" id="ARBA00004370"/>
    </source>
</evidence>
<keyword evidence="4" id="KW-0812">Transmembrane</keyword>
<evidence type="ECO:0000256" key="2">
    <source>
        <dbReference type="ARBA" id="ARBA00010441"/>
    </source>
</evidence>
<evidence type="ECO:0000256" key="3">
    <source>
        <dbReference type="ARBA" id="ARBA00023136"/>
    </source>
</evidence>
<dbReference type="AlphaFoldDB" id="Q2U4I2"/>
<dbReference type="EMBL" id="AP007167">
    <property type="protein sequence ID" value="BAE63533.1"/>
    <property type="molecule type" value="Genomic_DNA"/>
</dbReference>
<dbReference type="GeneID" id="5996753"/>
<evidence type="ECO:0000256" key="4">
    <source>
        <dbReference type="SAM" id="Phobius"/>
    </source>
</evidence>
<dbReference type="STRING" id="510516.Q2U4I2"/>
<dbReference type="Gene3D" id="1.20.120.1760">
    <property type="match status" value="1"/>
</dbReference>
<dbReference type="InterPro" id="IPR043130">
    <property type="entry name" value="CDP-OH_PTrfase_TM_dom"/>
</dbReference>